<feature type="domain" description="DUF4352" evidence="4">
    <location>
        <begin position="80"/>
        <end position="172"/>
    </location>
</feature>
<dbReference type="Gene3D" id="2.60.40.1240">
    <property type="match status" value="1"/>
</dbReference>
<organism evidence="5 6">
    <name type="scientific">Enterococcus pallens ATCC BAA-351</name>
    <dbReference type="NCBI Taxonomy" id="1158607"/>
    <lineage>
        <taxon>Bacteria</taxon>
        <taxon>Bacillati</taxon>
        <taxon>Bacillota</taxon>
        <taxon>Bacilli</taxon>
        <taxon>Lactobacillales</taxon>
        <taxon>Enterococcaceae</taxon>
        <taxon>Enterococcus</taxon>
    </lineage>
</organism>
<dbReference type="PATRIC" id="fig|1158607.3.peg.2772"/>
<dbReference type="InterPro" id="IPR029051">
    <property type="entry name" value="DUF4352"/>
</dbReference>
<dbReference type="Pfam" id="PF11611">
    <property type="entry name" value="DUF4352"/>
    <property type="match status" value="1"/>
</dbReference>
<keyword evidence="3" id="KW-0812">Transmembrane</keyword>
<evidence type="ECO:0000313" key="5">
    <source>
        <dbReference type="EMBL" id="EOH93140.1"/>
    </source>
</evidence>
<dbReference type="HOGENOM" id="CLU_120876_0_0_9"/>
<evidence type="ECO:0000259" key="4">
    <source>
        <dbReference type="Pfam" id="PF11611"/>
    </source>
</evidence>
<gene>
    <name evidence="5" type="ORF">UAU_02783</name>
</gene>
<dbReference type="eggNOG" id="ENOG5033DEN">
    <property type="taxonomic scope" value="Bacteria"/>
</dbReference>
<dbReference type="AlphaFoldDB" id="R2SC84"/>
<evidence type="ECO:0000256" key="2">
    <source>
        <dbReference type="SAM" id="MobiDB-lite"/>
    </source>
</evidence>
<dbReference type="STRING" id="160454.RV10_GL003709"/>
<feature type="compositionally biased region" description="Low complexity" evidence="2">
    <location>
        <begin position="51"/>
        <end position="72"/>
    </location>
</feature>
<feature type="region of interest" description="Disordered" evidence="2">
    <location>
        <begin position="47"/>
        <end position="75"/>
    </location>
</feature>
<reference evidence="5 6" key="1">
    <citation type="submission" date="2013-02" db="EMBL/GenBank/DDBJ databases">
        <title>The Genome Sequence of Enterococcus pallens BAA-351.</title>
        <authorList>
            <consortium name="The Broad Institute Genome Sequencing Platform"/>
            <consortium name="The Broad Institute Genome Sequencing Center for Infectious Disease"/>
            <person name="Earl A.M."/>
            <person name="Gilmore M.S."/>
            <person name="Lebreton F."/>
            <person name="Walker B."/>
            <person name="Young S.K."/>
            <person name="Zeng Q."/>
            <person name="Gargeya S."/>
            <person name="Fitzgerald M."/>
            <person name="Haas B."/>
            <person name="Abouelleil A."/>
            <person name="Alvarado L."/>
            <person name="Arachchi H.M."/>
            <person name="Berlin A.M."/>
            <person name="Chapman S.B."/>
            <person name="Dewar J."/>
            <person name="Goldberg J."/>
            <person name="Griggs A."/>
            <person name="Gujja S."/>
            <person name="Hansen M."/>
            <person name="Howarth C."/>
            <person name="Imamovic A."/>
            <person name="Larimer J."/>
            <person name="McCowan C."/>
            <person name="Murphy C."/>
            <person name="Neiman D."/>
            <person name="Pearson M."/>
            <person name="Priest M."/>
            <person name="Roberts A."/>
            <person name="Saif S."/>
            <person name="Shea T."/>
            <person name="Sisk P."/>
            <person name="Sykes S."/>
            <person name="Wortman J."/>
            <person name="Nusbaum C."/>
            <person name="Birren B."/>
        </authorList>
    </citation>
    <scope>NUCLEOTIDE SEQUENCE [LARGE SCALE GENOMIC DNA]</scope>
    <source>
        <strain evidence="5 6">ATCC BAA-351</strain>
    </source>
</reference>
<evidence type="ECO:0000256" key="1">
    <source>
        <dbReference type="ARBA" id="ARBA00022729"/>
    </source>
</evidence>
<evidence type="ECO:0000313" key="6">
    <source>
        <dbReference type="Proteomes" id="UP000013782"/>
    </source>
</evidence>
<proteinExistence type="predicted"/>
<dbReference type="InterPro" id="IPR029050">
    <property type="entry name" value="Immunoprotect_excell_Ig-like"/>
</dbReference>
<dbReference type="EMBL" id="AJAQ01000018">
    <property type="protein sequence ID" value="EOH93140.1"/>
    <property type="molecule type" value="Genomic_DNA"/>
</dbReference>
<dbReference type="RefSeq" id="WP_010757766.1">
    <property type="nucleotide sequence ID" value="NZ_ASWD01000001.1"/>
</dbReference>
<keyword evidence="6" id="KW-1185">Reference proteome</keyword>
<evidence type="ECO:0000256" key="3">
    <source>
        <dbReference type="SAM" id="Phobius"/>
    </source>
</evidence>
<feature type="transmembrane region" description="Helical" evidence="3">
    <location>
        <begin position="26"/>
        <end position="45"/>
    </location>
</feature>
<protein>
    <recommendedName>
        <fullName evidence="4">DUF4352 domain-containing protein</fullName>
    </recommendedName>
</protein>
<keyword evidence="3" id="KW-0472">Membrane</keyword>
<dbReference type="Proteomes" id="UP000013782">
    <property type="component" value="Unassembled WGS sequence"/>
</dbReference>
<keyword evidence="1" id="KW-0732">Signal</keyword>
<accession>R2SC84</accession>
<keyword evidence="3" id="KW-1133">Transmembrane helix</keyword>
<name>R2SC84_9ENTE</name>
<dbReference type="OrthoDB" id="2136626at2"/>
<sequence length="198" mass="21659">MAKKRVTGEDGKTYVVKEKKPFYKRVWFWILAIIVVIIVIGGLGGESEDQNTSNNNNGGTKVSSSTSTSKSNESADTQFYNLGETVKVGDAEYTLHSATLTDERNQFADTEPAQVVMITYTVKNNGDTDLPVGVDVEVYGSDNKKAETYPNENTMGSVAPGKEMDCTAHFTLNQPGEIEVHFSPLISFEKAAKFKVTV</sequence>
<comment type="caution">
    <text evidence="5">The sequence shown here is derived from an EMBL/GenBank/DDBJ whole genome shotgun (WGS) entry which is preliminary data.</text>
</comment>